<accession>A0ABV7JN92</accession>
<evidence type="ECO:0000256" key="1">
    <source>
        <dbReference type="ARBA" id="ARBA00004571"/>
    </source>
</evidence>
<keyword evidence="2 8" id="KW-0813">Transport</keyword>
<keyword evidence="5 9" id="KW-0798">TonB box</keyword>
<sequence length="1108" mass="122820">MRSSSVFIAWIVFGLTMTHARTSDAQGLEKASVHLEVNAKSLKHVLQEIERQTAYRFVYRNGSIPEDQQITLHMRSNLVAVLNKVSTITNTQYESVGKNIVVTYAAPQQPVRVSGQITDTDGGPLGGASVRVVELNRSVSADNEGRYTLNLTPGTYTFEVTYVSYVTQQRRSVSVEAGRPLTLDFALETSLGELSEVVVVGYGQNIRKNLTTAVGSLNPSDVPQRNVSSANQLLQGQIAGVNLTMTNGTPGGRSRVSIRGISSINGDNEPLYVIDGIPLSKETASYNFSGEYRQDPLSLINPNDIESIDVLKDAAATAIYGSRGTNGVVLITTKRGKSGTPQISFNQTTGIGVMPKKLNLLSPQEYIDMQTEAVNTFNADMGYTPGSTGYININSVLGSVPSDPYDVNWQDIIIRNQALSTQTDLSFSGGNEHVTYFTSGGYQLQEGMIEKSSLKRYSFRNNIDYKPYDFLNVGVNLNGNYTLSTSIPNGDQGTALFQRSLEQRPYDRPFLENGSYAVGGLDILRHNAMIILDKDHTQDKNFQGLINAYANISFLKNFSFQTSYNTEIRLGNGHRVQQIGHPYNGSKGWINDVRNYRYSGTFDNTLTYRNEWDNGFNLEAMATYSFFRDTYNFNQATGTELPSDDFQHISAATIRTGTEDGSQYAMESYIGRLILGYKNRYLLSASARYDGSSKFSRDNRYATFPAASFGWVFSEEQFLEDASWLSFGKLRLSWGKTGNQDGIGYYDYFPLATGGYNYNELTGLSITSIGNYDLKWETSEQTNIGVDLTFLNGRFGLTYDYFIKTSDDLLYNVPVLATSGFTSRTSNIGSMENRGHELTINSTNINRNGFQWTTNFNIAFIRNKVTSLIGDAPILIGGWNAIIVGQPLGTIYSYKQRGIYQSLDEIPQPLINQGVRPGDIWFDDVDGNGIINSADQQIVGSAEPKFSGGMTNTINIKNFDFSLFTTYSVGNDIAAAWRTGLDHLGGRDYGALAESYYKRWTGPNTSNTVPRATKSGFNIRNSSYYVEDGSYFRVKSLTVGYRLPQLLTRRIGMESVRFFATGVNLLTFTNYSGYDPEASMNIDARSFGVDNLVTPQPRSYLMGLTVNF</sequence>
<dbReference type="InterPro" id="IPR036942">
    <property type="entry name" value="Beta-barrel_TonB_sf"/>
</dbReference>
<feature type="domain" description="TonB-dependent receptor plug" evidence="11">
    <location>
        <begin position="209"/>
        <end position="328"/>
    </location>
</feature>
<dbReference type="Proteomes" id="UP001595526">
    <property type="component" value="Unassembled WGS sequence"/>
</dbReference>
<comment type="caution">
    <text evidence="12">The sequence shown here is derived from an EMBL/GenBank/DDBJ whole genome shotgun (WGS) entry which is preliminary data.</text>
</comment>
<evidence type="ECO:0000259" key="11">
    <source>
        <dbReference type="Pfam" id="PF07715"/>
    </source>
</evidence>
<dbReference type="EMBL" id="JBHRTA010000038">
    <property type="protein sequence ID" value="MFC3199449.1"/>
    <property type="molecule type" value="Genomic_DNA"/>
</dbReference>
<name>A0ABV7JN92_9SPHI</name>
<reference evidence="13" key="1">
    <citation type="journal article" date="2019" name="Int. J. Syst. Evol. Microbiol.">
        <title>The Global Catalogue of Microorganisms (GCM) 10K type strain sequencing project: providing services to taxonomists for standard genome sequencing and annotation.</title>
        <authorList>
            <consortium name="The Broad Institute Genomics Platform"/>
            <consortium name="The Broad Institute Genome Sequencing Center for Infectious Disease"/>
            <person name="Wu L."/>
            <person name="Ma J."/>
        </authorList>
    </citation>
    <scope>NUCLEOTIDE SEQUENCE [LARGE SCALE GENOMIC DNA]</scope>
    <source>
        <strain evidence="13">KCTC 52416</strain>
    </source>
</reference>
<evidence type="ECO:0000256" key="6">
    <source>
        <dbReference type="ARBA" id="ARBA00023136"/>
    </source>
</evidence>
<dbReference type="Pfam" id="PF07715">
    <property type="entry name" value="Plug"/>
    <property type="match status" value="1"/>
</dbReference>
<dbReference type="Gene3D" id="2.60.40.1120">
    <property type="entry name" value="Carboxypeptidase-like, regulatory domain"/>
    <property type="match status" value="1"/>
</dbReference>
<dbReference type="SUPFAM" id="SSF56935">
    <property type="entry name" value="Porins"/>
    <property type="match status" value="1"/>
</dbReference>
<keyword evidence="6 8" id="KW-0472">Membrane</keyword>
<keyword evidence="13" id="KW-1185">Reference proteome</keyword>
<keyword evidence="4 8" id="KW-0812">Transmembrane</keyword>
<dbReference type="Pfam" id="PF13620">
    <property type="entry name" value="CarboxypepD_reg"/>
    <property type="match status" value="1"/>
</dbReference>
<evidence type="ECO:0000313" key="13">
    <source>
        <dbReference type="Proteomes" id="UP001595526"/>
    </source>
</evidence>
<proteinExistence type="inferred from homology"/>
<evidence type="ECO:0000256" key="8">
    <source>
        <dbReference type="PROSITE-ProRule" id="PRU01360"/>
    </source>
</evidence>
<evidence type="ECO:0000313" key="12">
    <source>
        <dbReference type="EMBL" id="MFC3199449.1"/>
    </source>
</evidence>
<protein>
    <submittedName>
        <fullName evidence="12">SusC/RagA family TonB-linked outer membrane protein</fullName>
    </submittedName>
</protein>
<evidence type="ECO:0000256" key="2">
    <source>
        <dbReference type="ARBA" id="ARBA00022448"/>
    </source>
</evidence>
<dbReference type="InterPro" id="IPR008969">
    <property type="entry name" value="CarboxyPept-like_regulatory"/>
</dbReference>
<keyword evidence="7 8" id="KW-0998">Cell outer membrane</keyword>
<dbReference type="Gene3D" id="2.40.170.20">
    <property type="entry name" value="TonB-dependent receptor, beta-barrel domain"/>
    <property type="match status" value="1"/>
</dbReference>
<comment type="similarity">
    <text evidence="8 9">Belongs to the TonB-dependent receptor family.</text>
</comment>
<organism evidence="12 13">
    <name type="scientific">Parapedobacter deserti</name>
    <dbReference type="NCBI Taxonomy" id="1912957"/>
    <lineage>
        <taxon>Bacteria</taxon>
        <taxon>Pseudomonadati</taxon>
        <taxon>Bacteroidota</taxon>
        <taxon>Sphingobacteriia</taxon>
        <taxon>Sphingobacteriales</taxon>
        <taxon>Sphingobacteriaceae</taxon>
        <taxon>Parapedobacter</taxon>
    </lineage>
</organism>
<dbReference type="SUPFAM" id="SSF49464">
    <property type="entry name" value="Carboxypeptidase regulatory domain-like"/>
    <property type="match status" value="1"/>
</dbReference>
<dbReference type="InterPro" id="IPR039426">
    <property type="entry name" value="TonB-dep_rcpt-like"/>
</dbReference>
<evidence type="ECO:0000256" key="9">
    <source>
        <dbReference type="RuleBase" id="RU003357"/>
    </source>
</evidence>
<dbReference type="InterPro" id="IPR037066">
    <property type="entry name" value="Plug_dom_sf"/>
</dbReference>
<evidence type="ECO:0000256" key="5">
    <source>
        <dbReference type="ARBA" id="ARBA00023077"/>
    </source>
</evidence>
<gene>
    <name evidence="12" type="ORF">ACFOET_17640</name>
</gene>
<dbReference type="NCBIfam" id="TIGR04056">
    <property type="entry name" value="OMP_RagA_SusC"/>
    <property type="match status" value="1"/>
</dbReference>
<keyword evidence="3 8" id="KW-1134">Transmembrane beta strand</keyword>
<feature type="domain" description="TonB-dependent receptor-like beta-barrel" evidence="10">
    <location>
        <begin position="476"/>
        <end position="1061"/>
    </location>
</feature>
<dbReference type="RefSeq" id="WP_379025057.1">
    <property type="nucleotide sequence ID" value="NZ_JBHRTA010000038.1"/>
</dbReference>
<dbReference type="NCBIfam" id="TIGR04057">
    <property type="entry name" value="SusC_RagA_signa"/>
    <property type="match status" value="1"/>
</dbReference>
<evidence type="ECO:0000256" key="7">
    <source>
        <dbReference type="ARBA" id="ARBA00023237"/>
    </source>
</evidence>
<dbReference type="InterPro" id="IPR000531">
    <property type="entry name" value="Beta-barrel_TonB"/>
</dbReference>
<evidence type="ECO:0000256" key="4">
    <source>
        <dbReference type="ARBA" id="ARBA00022692"/>
    </source>
</evidence>
<dbReference type="InterPro" id="IPR023997">
    <property type="entry name" value="TonB-dep_OMP_SusC/RagA_CS"/>
</dbReference>
<dbReference type="PROSITE" id="PS52016">
    <property type="entry name" value="TONB_DEPENDENT_REC_3"/>
    <property type="match status" value="1"/>
</dbReference>
<dbReference type="Pfam" id="PF00593">
    <property type="entry name" value="TonB_dep_Rec_b-barrel"/>
    <property type="match status" value="1"/>
</dbReference>
<dbReference type="InterPro" id="IPR012910">
    <property type="entry name" value="Plug_dom"/>
</dbReference>
<dbReference type="Gene3D" id="2.170.130.10">
    <property type="entry name" value="TonB-dependent receptor, plug domain"/>
    <property type="match status" value="1"/>
</dbReference>
<evidence type="ECO:0000256" key="3">
    <source>
        <dbReference type="ARBA" id="ARBA00022452"/>
    </source>
</evidence>
<comment type="subcellular location">
    <subcellularLocation>
        <location evidence="1 8">Cell outer membrane</location>
        <topology evidence="1 8">Multi-pass membrane protein</topology>
    </subcellularLocation>
</comment>
<dbReference type="InterPro" id="IPR023996">
    <property type="entry name" value="TonB-dep_OMP_SusC/RagA"/>
</dbReference>
<evidence type="ECO:0000259" key="10">
    <source>
        <dbReference type="Pfam" id="PF00593"/>
    </source>
</evidence>